<dbReference type="GO" id="GO:0006261">
    <property type="term" value="P:DNA-templated DNA replication"/>
    <property type="evidence" value="ECO:0007669"/>
    <property type="project" value="UniProtKB-UniRule"/>
</dbReference>
<dbReference type="Gene3D" id="3.90.199.10">
    <property type="entry name" value="Topoisomerase II, domain 5"/>
    <property type="match status" value="1"/>
</dbReference>
<comment type="caution">
    <text evidence="12">The sequence shown here is derived from an EMBL/GenBank/DDBJ whole genome shotgun (WGS) entry which is preliminary data.</text>
</comment>
<accession>A0A1G1WCK3</accession>
<comment type="subunit">
    <text evidence="9">Heterotetramer, composed of two GyrA and two GyrB chains. In the heterotetramer, GyrA contains the active site tyrosine that forms a transient covalent intermediate with DNA, while GyrB binds cofactors and catalyzes ATP hydrolysis.</text>
</comment>
<dbReference type="GO" id="GO:0009330">
    <property type="term" value="C:DNA topoisomerase type II (double strand cut, ATP-hydrolyzing) complex"/>
    <property type="evidence" value="ECO:0007669"/>
    <property type="project" value="TreeGrafter"/>
</dbReference>
<dbReference type="GO" id="GO:0005524">
    <property type="term" value="F:ATP binding"/>
    <property type="evidence" value="ECO:0007669"/>
    <property type="project" value="UniProtKB-UniRule"/>
</dbReference>
<organism evidence="12 13">
    <name type="scientific">Candidatus Woykebacteria bacterium RBG_16_39_9b</name>
    <dbReference type="NCBI Taxonomy" id="1802595"/>
    <lineage>
        <taxon>Bacteria</taxon>
        <taxon>Candidatus Woykeibacteriota</taxon>
    </lineage>
</organism>
<reference evidence="12 13" key="1">
    <citation type="journal article" date="2016" name="Nat. Commun.">
        <title>Thousands of microbial genomes shed light on interconnected biogeochemical processes in an aquifer system.</title>
        <authorList>
            <person name="Anantharaman K."/>
            <person name="Brown C.T."/>
            <person name="Hug L.A."/>
            <person name="Sharon I."/>
            <person name="Castelle C.J."/>
            <person name="Probst A.J."/>
            <person name="Thomas B.C."/>
            <person name="Singh A."/>
            <person name="Wilkins M.J."/>
            <person name="Karaoz U."/>
            <person name="Brodie E.L."/>
            <person name="Williams K.H."/>
            <person name="Hubbard S.S."/>
            <person name="Banfield J.F."/>
        </authorList>
    </citation>
    <scope>NUCLEOTIDE SEQUENCE [LARGE SCALE GENOMIC DNA]</scope>
</reference>
<dbReference type="PROSITE" id="PS52040">
    <property type="entry name" value="TOPO_IIA"/>
    <property type="match status" value="1"/>
</dbReference>
<dbReference type="InterPro" id="IPR035516">
    <property type="entry name" value="Gyrase/topoIV_suA_C"/>
</dbReference>
<comment type="similarity">
    <text evidence="2 9">Belongs to the type II topoisomerase GyrA/ParC subunit family.</text>
</comment>
<evidence type="ECO:0000256" key="4">
    <source>
        <dbReference type="ARBA" id="ARBA00022840"/>
    </source>
</evidence>
<keyword evidence="6 9" id="KW-0238">DNA-binding</keyword>
<dbReference type="PANTHER" id="PTHR43493:SF5">
    <property type="entry name" value="DNA GYRASE SUBUNIT A, CHLOROPLASTIC_MITOCHONDRIAL"/>
    <property type="match status" value="1"/>
</dbReference>
<dbReference type="InterPro" id="IPR005743">
    <property type="entry name" value="GyrA"/>
</dbReference>
<dbReference type="FunFam" id="3.90.199.10:FF:000001">
    <property type="entry name" value="DNA gyrase subunit A"/>
    <property type="match status" value="1"/>
</dbReference>
<dbReference type="PANTHER" id="PTHR43493">
    <property type="entry name" value="DNA GYRASE/TOPOISOMERASE SUBUNIT A"/>
    <property type="match status" value="1"/>
</dbReference>
<protein>
    <recommendedName>
        <fullName evidence="9">DNA gyrase subunit A</fullName>
        <ecNumber evidence="9">5.6.2.2</ecNumber>
    </recommendedName>
</protein>
<comment type="subcellular location">
    <subcellularLocation>
        <location evidence="9">Cytoplasm</location>
    </subcellularLocation>
</comment>
<evidence type="ECO:0000259" key="11">
    <source>
        <dbReference type="PROSITE" id="PS52040"/>
    </source>
</evidence>
<feature type="domain" description="Topo IIA-type catalytic" evidence="11">
    <location>
        <begin position="42"/>
        <end position="507"/>
    </location>
</feature>
<proteinExistence type="inferred from homology"/>
<evidence type="ECO:0000256" key="5">
    <source>
        <dbReference type="ARBA" id="ARBA00023029"/>
    </source>
</evidence>
<dbReference type="SUPFAM" id="SSF56719">
    <property type="entry name" value="Type II DNA topoisomerase"/>
    <property type="match status" value="1"/>
</dbReference>
<feature type="short sequence motif" description="GyrA-box" evidence="9">
    <location>
        <begin position="534"/>
        <end position="540"/>
    </location>
</feature>
<dbReference type="GO" id="GO:0003677">
    <property type="term" value="F:DNA binding"/>
    <property type="evidence" value="ECO:0007669"/>
    <property type="project" value="UniProtKB-UniRule"/>
</dbReference>
<evidence type="ECO:0000256" key="3">
    <source>
        <dbReference type="ARBA" id="ARBA00022741"/>
    </source>
</evidence>
<dbReference type="FunFam" id="2.120.10.90:FF:000005">
    <property type="entry name" value="DNA topoisomerase 4 subunit A"/>
    <property type="match status" value="1"/>
</dbReference>
<evidence type="ECO:0000313" key="12">
    <source>
        <dbReference type="EMBL" id="OGY25429.1"/>
    </source>
</evidence>
<dbReference type="GO" id="GO:0005694">
    <property type="term" value="C:chromosome"/>
    <property type="evidence" value="ECO:0007669"/>
    <property type="project" value="InterPro"/>
</dbReference>
<dbReference type="InterPro" id="IPR013758">
    <property type="entry name" value="Topo_IIA_A/C_ab"/>
</dbReference>
<evidence type="ECO:0000313" key="13">
    <source>
        <dbReference type="Proteomes" id="UP000178162"/>
    </source>
</evidence>
<evidence type="ECO:0000256" key="9">
    <source>
        <dbReference type="HAMAP-Rule" id="MF_01897"/>
    </source>
</evidence>
<dbReference type="Gene3D" id="2.120.10.90">
    <property type="entry name" value="DNA gyrase/topoisomerase IV, subunit A, C-terminal"/>
    <property type="match status" value="1"/>
</dbReference>
<evidence type="ECO:0000256" key="7">
    <source>
        <dbReference type="ARBA" id="ARBA00023235"/>
    </source>
</evidence>
<name>A0A1G1WCK3_9BACT</name>
<dbReference type="InterPro" id="IPR050220">
    <property type="entry name" value="Type_II_DNA_Topoisomerases"/>
</dbReference>
<dbReference type="InterPro" id="IPR002205">
    <property type="entry name" value="Topo_IIA_dom_A"/>
</dbReference>
<dbReference type="FunFam" id="3.30.1360.40:FF:000002">
    <property type="entry name" value="DNA gyrase subunit A"/>
    <property type="match status" value="1"/>
</dbReference>
<keyword evidence="7 9" id="KW-0413">Isomerase</keyword>
<dbReference type="GO" id="GO:0034335">
    <property type="term" value="F:DNA negative supercoiling activity"/>
    <property type="evidence" value="ECO:0007669"/>
    <property type="project" value="UniProtKB-ARBA"/>
</dbReference>
<evidence type="ECO:0000256" key="2">
    <source>
        <dbReference type="ARBA" id="ARBA00008263"/>
    </source>
</evidence>
<comment type="subunit">
    <text evidence="8">Heterotetramer composed of ParC and ParE.</text>
</comment>
<dbReference type="EMBL" id="MHCR01000015">
    <property type="protein sequence ID" value="OGY25429.1"/>
    <property type="molecule type" value="Genomic_DNA"/>
</dbReference>
<evidence type="ECO:0000256" key="1">
    <source>
        <dbReference type="ARBA" id="ARBA00000185"/>
    </source>
</evidence>
<comment type="miscellaneous">
    <text evidence="9">Few gyrases are as efficient as E.coli at forming negative supercoils. Not all organisms have 2 type II topoisomerases; in organisms with a single type II topoisomerase this enzyme also has to decatenate newly replicated chromosomes.</text>
</comment>
<gene>
    <name evidence="9" type="primary">gyrA</name>
    <name evidence="12" type="ORF">A2134_01370</name>
</gene>
<dbReference type="InterPro" id="IPR013760">
    <property type="entry name" value="Topo_IIA-like_dom_sf"/>
</dbReference>
<dbReference type="NCBIfam" id="NF004043">
    <property type="entry name" value="PRK05560.1"/>
    <property type="match status" value="1"/>
</dbReference>
<evidence type="ECO:0000256" key="6">
    <source>
        <dbReference type="ARBA" id="ARBA00023125"/>
    </source>
</evidence>
<sequence length="825" mass="91743">MSEENGPTTENNLGQLIPIEIIEEMQRSYLNYAMSVIVSRALPDVKDGLKPVHRRILYAMYELGLSYEAKYRKSATVVGEVLGKYHPHGDSPVYDALVRLAQNFAMRYPLIDGQGNFGSVDGDPPAAMRYTEARMAKIASEMLSDIEKNTILFADNFDGTRKEPIVLPAKLPQLLLNGSSGIAVGMATNIPPHNLNEVCDAIIHLIENPEDAVEDLMKFIKGPDFPTGGSIFDVNEIRQAYATGRGRIVMRAKAEIEEASSGKFAVVISELPYQVNKSQLVARIAQLVKEKKVEGISDLRDESDRKGMRVFIELKRDSRPKSILNNLYKHTAMQLAFNVNMVALVNGVPGTLTLKQALTEFIRHRQQVVTKRAEFDLNAAKNRAHILEGLKIALDHLDAVIETIRRSKDADIAKVNLMNKFKLTDIQAIAILDMQLRRLAALERQKVEDEYKAVLKTISYLEDLLSSPKKILAVIIKELTELKDKFGDERRTRVYANPIGEFSEEDLIAKEQVIITITRAGYIKRSPTSTFRTQGRGGRGVSGVTMKEEDTVADIFSANTHDSLMFFTNKGRVFQIKVYELPEGTRFSKGAAIVNLIDLEQDELVTSILAVPKMEKNKLGYLFMATKRGVVKKTPLREFEHIRKSGMIAINLVKGDELSWVKLTSGDDYMILVTNKGMSIKFSEKDVRPMGRATSGVIGIRLKSADNVITMDKATEKQELIIVTEKGLGKRSKISDWPKQGRAGLGVKAAEVTSRTGNLVAANVIGKEDKHLIITSKMAQVIKLPIKDVPVLTRQTQGVILIRLSAKEDVVAAASSIQKEDDRGK</sequence>
<dbReference type="Pfam" id="PF03989">
    <property type="entry name" value="DNA_gyraseA_C"/>
    <property type="match status" value="6"/>
</dbReference>
<dbReference type="SUPFAM" id="SSF101904">
    <property type="entry name" value="GyrA/ParC C-terminal domain-like"/>
    <property type="match status" value="1"/>
</dbReference>
<dbReference type="STRING" id="1802595.A2134_01370"/>
<dbReference type="AlphaFoldDB" id="A0A1G1WCK3"/>
<comment type="function">
    <text evidence="9">A type II topoisomerase that negatively supercoils closed circular double-stranded (ds) DNA in an ATP-dependent manner to modulate DNA topology and maintain chromosomes in an underwound state. Negative supercoiling favors strand separation, and DNA replication, transcription, recombination and repair, all of which involve strand separation. Also able to catalyze the interconversion of other topological isomers of dsDNA rings, including catenanes and knotted rings. Type II topoisomerases break and join 2 DNA strands simultaneously in an ATP-dependent manner.</text>
</comment>
<keyword evidence="3 9" id="KW-0547">Nucleotide-binding</keyword>
<keyword evidence="4 9" id="KW-0067">ATP-binding</keyword>
<evidence type="ECO:0000256" key="8">
    <source>
        <dbReference type="ARBA" id="ARBA00063644"/>
    </source>
</evidence>
<keyword evidence="5 9" id="KW-0799">Topoisomerase</keyword>
<keyword evidence="9" id="KW-0963">Cytoplasm</keyword>
<dbReference type="CDD" id="cd00187">
    <property type="entry name" value="TOP4c"/>
    <property type="match status" value="1"/>
</dbReference>
<dbReference type="InterPro" id="IPR013757">
    <property type="entry name" value="Topo_IIA_A_a_sf"/>
</dbReference>
<feature type="active site" description="O-(5'-phospho-DNA)-tyrosine intermediate" evidence="9 10">
    <location>
        <position position="130"/>
    </location>
</feature>
<evidence type="ECO:0000256" key="10">
    <source>
        <dbReference type="PROSITE-ProRule" id="PRU01384"/>
    </source>
</evidence>
<dbReference type="Gene3D" id="3.30.1360.40">
    <property type="match status" value="1"/>
</dbReference>
<dbReference type="SMART" id="SM00434">
    <property type="entry name" value="TOP4c"/>
    <property type="match status" value="1"/>
</dbReference>
<dbReference type="GO" id="GO:0005737">
    <property type="term" value="C:cytoplasm"/>
    <property type="evidence" value="ECO:0007669"/>
    <property type="project" value="UniProtKB-SubCell"/>
</dbReference>
<dbReference type="Gene3D" id="1.10.268.10">
    <property type="entry name" value="Topoisomerase, domain 3"/>
    <property type="match status" value="1"/>
</dbReference>
<dbReference type="GO" id="GO:0006265">
    <property type="term" value="P:DNA topological change"/>
    <property type="evidence" value="ECO:0007669"/>
    <property type="project" value="UniProtKB-UniRule"/>
</dbReference>
<dbReference type="FunFam" id="1.10.268.10:FF:000001">
    <property type="entry name" value="DNA gyrase subunit A"/>
    <property type="match status" value="1"/>
</dbReference>
<comment type="catalytic activity">
    <reaction evidence="1 9 10">
        <text>ATP-dependent breakage, passage and rejoining of double-stranded DNA.</text>
        <dbReference type="EC" id="5.6.2.2"/>
    </reaction>
</comment>
<dbReference type="HAMAP" id="MF_01897">
    <property type="entry name" value="GyrA"/>
    <property type="match status" value="1"/>
</dbReference>
<dbReference type="InterPro" id="IPR006691">
    <property type="entry name" value="GyrA/parC_rep"/>
</dbReference>
<dbReference type="NCBIfam" id="NF004044">
    <property type="entry name" value="PRK05561.1"/>
    <property type="match status" value="1"/>
</dbReference>
<dbReference type="Pfam" id="PF00521">
    <property type="entry name" value="DNA_topoisoIV"/>
    <property type="match status" value="1"/>
</dbReference>
<dbReference type="EC" id="5.6.2.2" evidence="9"/>
<dbReference type="NCBIfam" id="TIGR01063">
    <property type="entry name" value="gyrA"/>
    <property type="match status" value="1"/>
</dbReference>
<dbReference type="Proteomes" id="UP000178162">
    <property type="component" value="Unassembled WGS sequence"/>
</dbReference>